<reference evidence="3 4" key="1">
    <citation type="journal article" date="2024" name="G3 (Bethesda)">
        <title>Genome assembly of Hibiscus sabdariffa L. provides insights into metabolisms of medicinal natural products.</title>
        <authorList>
            <person name="Kim T."/>
        </authorList>
    </citation>
    <scope>NUCLEOTIDE SEQUENCE [LARGE SCALE GENOMIC DNA]</scope>
    <source>
        <strain evidence="3">TK-2024</strain>
        <tissue evidence="3">Old leaves</tissue>
    </source>
</reference>
<organism evidence="3 4">
    <name type="scientific">Hibiscus sabdariffa</name>
    <name type="common">roselle</name>
    <dbReference type="NCBI Taxonomy" id="183260"/>
    <lineage>
        <taxon>Eukaryota</taxon>
        <taxon>Viridiplantae</taxon>
        <taxon>Streptophyta</taxon>
        <taxon>Embryophyta</taxon>
        <taxon>Tracheophyta</taxon>
        <taxon>Spermatophyta</taxon>
        <taxon>Magnoliopsida</taxon>
        <taxon>eudicotyledons</taxon>
        <taxon>Gunneridae</taxon>
        <taxon>Pentapetalae</taxon>
        <taxon>rosids</taxon>
        <taxon>malvids</taxon>
        <taxon>Malvales</taxon>
        <taxon>Malvaceae</taxon>
        <taxon>Malvoideae</taxon>
        <taxon>Hibiscus</taxon>
    </lineage>
</organism>
<dbReference type="InterPro" id="IPR021109">
    <property type="entry name" value="Peptidase_aspartic_dom_sf"/>
</dbReference>
<sequence length="105" mass="11526">MFPAPQLPATGISPRCSSSTCIYGIQYGDASFSIGFFAKEKLTLISKDVFNNFLFGCGQYNEGLFRGLSKSLKFTTLSTRTSFYGIDIIGISVVAKNYQSRHLTS</sequence>
<dbReference type="Pfam" id="PF14543">
    <property type="entry name" value="TAXi_N"/>
    <property type="match status" value="1"/>
</dbReference>
<dbReference type="Gene3D" id="2.40.70.10">
    <property type="entry name" value="Acid Proteases"/>
    <property type="match status" value="1"/>
</dbReference>
<comment type="caution">
    <text evidence="3">The sequence shown here is derived from an EMBL/GenBank/DDBJ whole genome shotgun (WGS) entry which is preliminary data.</text>
</comment>
<name>A0ABR2BEJ3_9ROSI</name>
<accession>A0ABR2BEJ3</accession>
<dbReference type="SUPFAM" id="SSF50630">
    <property type="entry name" value="Acid proteases"/>
    <property type="match status" value="1"/>
</dbReference>
<comment type="similarity">
    <text evidence="1">Belongs to the peptidase A1 family.</text>
</comment>
<dbReference type="PANTHER" id="PTHR13683:SF750">
    <property type="entry name" value="ASPARTYL PROTEASE AED1"/>
    <property type="match status" value="1"/>
</dbReference>
<dbReference type="Proteomes" id="UP001472677">
    <property type="component" value="Unassembled WGS sequence"/>
</dbReference>
<feature type="domain" description="Xylanase inhibitor N-terminal" evidence="2">
    <location>
        <begin position="13"/>
        <end position="67"/>
    </location>
</feature>
<dbReference type="InterPro" id="IPR001461">
    <property type="entry name" value="Aspartic_peptidase_A1"/>
</dbReference>
<evidence type="ECO:0000313" key="3">
    <source>
        <dbReference type="EMBL" id="KAK8505439.1"/>
    </source>
</evidence>
<dbReference type="PANTHER" id="PTHR13683">
    <property type="entry name" value="ASPARTYL PROTEASES"/>
    <property type="match status" value="1"/>
</dbReference>
<gene>
    <name evidence="3" type="ORF">V6N12_067405</name>
</gene>
<keyword evidence="4" id="KW-1185">Reference proteome</keyword>
<evidence type="ECO:0000256" key="1">
    <source>
        <dbReference type="ARBA" id="ARBA00007447"/>
    </source>
</evidence>
<evidence type="ECO:0000313" key="4">
    <source>
        <dbReference type="Proteomes" id="UP001472677"/>
    </source>
</evidence>
<dbReference type="InterPro" id="IPR032861">
    <property type="entry name" value="TAXi_N"/>
</dbReference>
<proteinExistence type="inferred from homology"/>
<dbReference type="EMBL" id="JBBPBM010000128">
    <property type="protein sequence ID" value="KAK8505439.1"/>
    <property type="molecule type" value="Genomic_DNA"/>
</dbReference>
<evidence type="ECO:0000259" key="2">
    <source>
        <dbReference type="Pfam" id="PF14543"/>
    </source>
</evidence>
<protein>
    <recommendedName>
        <fullName evidence="2">Xylanase inhibitor N-terminal domain-containing protein</fullName>
    </recommendedName>
</protein>